<feature type="domain" description="KaiC" evidence="3">
    <location>
        <begin position="2"/>
        <end position="241"/>
    </location>
</feature>
<dbReference type="Proteomes" id="UP000000663">
    <property type="component" value="Chromosome"/>
</dbReference>
<dbReference type="OrthoDB" id="27015at2157"/>
<dbReference type="InterPro" id="IPR027417">
    <property type="entry name" value="P-loop_NTPase"/>
</dbReference>
<reference evidence="4 5" key="1">
    <citation type="journal article" date="2006" name="Science">
        <title>Genome of rice cluster I archaea -- the key methane producers in the rice rhizosphere.</title>
        <authorList>
            <person name="Erkel C."/>
            <person name="Kube M."/>
            <person name="Reinhardt R."/>
            <person name="Liesack W."/>
        </authorList>
    </citation>
    <scope>NUCLEOTIDE SEQUENCE [LARGE SCALE GENOMIC DNA]</scope>
    <source>
        <strain evidence="5">DSM 22066 / NBRC 105507 / MRE50</strain>
    </source>
</reference>
<dbReference type="RefSeq" id="WP_012037071.1">
    <property type="nucleotide sequence ID" value="NC_009464.1"/>
</dbReference>
<dbReference type="PROSITE" id="PS51146">
    <property type="entry name" value="KAIC"/>
    <property type="match status" value="1"/>
</dbReference>
<dbReference type="EMBL" id="AM114193">
    <property type="protein sequence ID" value="CAJ35421.1"/>
    <property type="molecule type" value="Genomic_DNA"/>
</dbReference>
<organism evidence="4 5">
    <name type="scientific">Methanocella arvoryzae (strain DSM 22066 / NBRC 105507 / MRE50)</name>
    <dbReference type="NCBI Taxonomy" id="351160"/>
    <lineage>
        <taxon>Archaea</taxon>
        <taxon>Methanobacteriati</taxon>
        <taxon>Methanobacteriota</taxon>
        <taxon>Stenosarchaea group</taxon>
        <taxon>Methanomicrobia</taxon>
        <taxon>Methanocellales</taxon>
        <taxon>Methanocellaceae</taxon>
        <taxon>Methanocella</taxon>
    </lineage>
</organism>
<keyword evidence="1" id="KW-0547">Nucleotide-binding</keyword>
<dbReference type="GO" id="GO:0005524">
    <property type="term" value="F:ATP binding"/>
    <property type="evidence" value="ECO:0007669"/>
    <property type="project" value="UniProtKB-KW"/>
</dbReference>
<dbReference type="PANTHER" id="PTHR43637:SF2">
    <property type="entry name" value="PROTEIN GVPD 1"/>
    <property type="match status" value="1"/>
</dbReference>
<keyword evidence="5" id="KW-1185">Reference proteome</keyword>
<dbReference type="PRINTS" id="PR01874">
    <property type="entry name" value="DNAREPAIRADA"/>
</dbReference>
<dbReference type="InterPro" id="IPR003593">
    <property type="entry name" value="AAA+_ATPase"/>
</dbReference>
<gene>
    <name evidence="4" type="ORF">LRC473</name>
</gene>
<dbReference type="InterPro" id="IPR010624">
    <property type="entry name" value="KaiC_dom"/>
</dbReference>
<dbReference type="InterPro" id="IPR014774">
    <property type="entry name" value="KaiC-like_dom"/>
</dbReference>
<protein>
    <submittedName>
        <fullName evidence="4">Predicted RecA-family ATPase</fullName>
    </submittedName>
</protein>
<dbReference type="SUPFAM" id="SSF52540">
    <property type="entry name" value="P-loop containing nucleoside triphosphate hydrolases"/>
    <property type="match status" value="1"/>
</dbReference>
<sequence length="241" mass="27252">MERVSTGIDELDQFISGGYPRGKSVLVTGTPGSGKTIIAIHFIYRGCQDGKKCVYIATEEELEDILHQAESIGRDIRPFYESGQLKIIKLYEERAYTTIQTMSLGFEKIDSLQSDIISLVEKIPGETDLVVIDNLGVFTLNMSMDEFRKQLDTLNLLLGKQHYTSLYIMDDTSNRRTEGVASYSAYGVIRLSIKENPYTNLRERHLEISKMRATSIPLESYAFNITSEGIMILQKKGVWSL</sequence>
<dbReference type="PANTHER" id="PTHR43637">
    <property type="entry name" value="UPF0273 PROTEIN TM_0370"/>
    <property type="match status" value="1"/>
</dbReference>
<evidence type="ECO:0000259" key="3">
    <source>
        <dbReference type="PROSITE" id="PS51146"/>
    </source>
</evidence>
<dbReference type="eggNOG" id="arCOG01171">
    <property type="taxonomic scope" value="Archaea"/>
</dbReference>
<evidence type="ECO:0000313" key="5">
    <source>
        <dbReference type="Proteomes" id="UP000000663"/>
    </source>
</evidence>
<dbReference type="Pfam" id="PF06745">
    <property type="entry name" value="ATPase"/>
    <property type="match status" value="1"/>
</dbReference>
<dbReference type="KEGG" id="rci:LRC473"/>
<dbReference type="Gene3D" id="3.40.50.300">
    <property type="entry name" value="P-loop containing nucleotide triphosphate hydrolases"/>
    <property type="match status" value="1"/>
</dbReference>
<dbReference type="SMART" id="SM00382">
    <property type="entry name" value="AAA"/>
    <property type="match status" value="1"/>
</dbReference>
<evidence type="ECO:0000313" key="4">
    <source>
        <dbReference type="EMBL" id="CAJ35421.1"/>
    </source>
</evidence>
<dbReference type="GeneID" id="5143730"/>
<evidence type="ECO:0000256" key="2">
    <source>
        <dbReference type="ARBA" id="ARBA00022840"/>
    </source>
</evidence>
<dbReference type="AlphaFoldDB" id="Q0W872"/>
<proteinExistence type="predicted"/>
<accession>Q0W872</accession>
<evidence type="ECO:0000256" key="1">
    <source>
        <dbReference type="ARBA" id="ARBA00022741"/>
    </source>
</evidence>
<name>Q0W872_METAR</name>
<keyword evidence="2" id="KW-0067">ATP-binding</keyword>